<dbReference type="Gene3D" id="3.50.50.60">
    <property type="entry name" value="FAD/NAD(P)-binding domain"/>
    <property type="match status" value="1"/>
</dbReference>
<organism evidence="12 13">
    <name type="scientific">Zymoseptoria brevis</name>
    <dbReference type="NCBI Taxonomy" id="1047168"/>
    <lineage>
        <taxon>Eukaryota</taxon>
        <taxon>Fungi</taxon>
        <taxon>Dikarya</taxon>
        <taxon>Ascomycota</taxon>
        <taxon>Pezizomycotina</taxon>
        <taxon>Dothideomycetes</taxon>
        <taxon>Dothideomycetidae</taxon>
        <taxon>Mycosphaerellales</taxon>
        <taxon>Mycosphaerellaceae</taxon>
        <taxon>Zymoseptoria</taxon>
    </lineage>
</organism>
<dbReference type="EC" id="1.14.13.196" evidence="4"/>
<comment type="pathway">
    <text evidence="2">Siderophore biosynthesis.</text>
</comment>
<keyword evidence="6" id="KW-0274">FAD</keyword>
<dbReference type="OrthoDB" id="3519933at2759"/>
<evidence type="ECO:0000256" key="9">
    <source>
        <dbReference type="ARBA" id="ARBA00047598"/>
    </source>
</evidence>
<evidence type="ECO:0000313" key="13">
    <source>
        <dbReference type="Proteomes" id="UP000033647"/>
    </source>
</evidence>
<dbReference type="GO" id="GO:0016491">
    <property type="term" value="F:oxidoreductase activity"/>
    <property type="evidence" value="ECO:0007669"/>
    <property type="project" value="UniProtKB-KW"/>
</dbReference>
<keyword evidence="8" id="KW-0560">Oxidoreductase</keyword>
<evidence type="ECO:0000256" key="5">
    <source>
        <dbReference type="ARBA" id="ARBA00022630"/>
    </source>
</evidence>
<proteinExistence type="inferred from homology"/>
<evidence type="ECO:0000313" key="12">
    <source>
        <dbReference type="EMBL" id="KJX99362.1"/>
    </source>
</evidence>
<evidence type="ECO:0000256" key="4">
    <source>
        <dbReference type="ARBA" id="ARBA00012881"/>
    </source>
</evidence>
<dbReference type="AlphaFoldDB" id="A0A0F4GQM3"/>
<evidence type="ECO:0000256" key="10">
    <source>
        <dbReference type="ARBA" id="ARBA00049248"/>
    </source>
</evidence>
<dbReference type="EMBL" id="LAFY01000354">
    <property type="protein sequence ID" value="KJX99362.1"/>
    <property type="molecule type" value="Genomic_DNA"/>
</dbReference>
<evidence type="ECO:0000256" key="2">
    <source>
        <dbReference type="ARBA" id="ARBA00004924"/>
    </source>
</evidence>
<comment type="similarity">
    <text evidence="3">Belongs to the lysine N(6)-hydroxylase/L-ornithine N(5)-oxygenase family.</text>
</comment>
<evidence type="ECO:0000256" key="3">
    <source>
        <dbReference type="ARBA" id="ARBA00007588"/>
    </source>
</evidence>
<accession>A0A0F4GQM3</accession>
<dbReference type="InterPro" id="IPR025700">
    <property type="entry name" value="Lys/Orn_oxygenase"/>
</dbReference>
<dbReference type="PRINTS" id="PR00368">
    <property type="entry name" value="FADPNR"/>
</dbReference>
<dbReference type="Pfam" id="PF13434">
    <property type="entry name" value="Lys_Orn_oxgnase"/>
    <property type="match status" value="1"/>
</dbReference>
<dbReference type="GO" id="GO:0006879">
    <property type="term" value="P:intracellular iron ion homeostasis"/>
    <property type="evidence" value="ECO:0007669"/>
    <property type="project" value="TreeGrafter"/>
</dbReference>
<feature type="region of interest" description="Disordered" evidence="11">
    <location>
        <begin position="1"/>
        <end position="44"/>
    </location>
</feature>
<evidence type="ECO:0000256" key="6">
    <source>
        <dbReference type="ARBA" id="ARBA00022827"/>
    </source>
</evidence>
<dbReference type="PANTHER" id="PTHR42802">
    <property type="entry name" value="MONOOXYGENASE"/>
    <property type="match status" value="1"/>
</dbReference>
<dbReference type="STRING" id="1047168.A0A0F4GQM3"/>
<dbReference type="PANTHER" id="PTHR42802:SF1">
    <property type="entry name" value="L-ORNITHINE N(5)-MONOOXYGENASE"/>
    <property type="match status" value="1"/>
</dbReference>
<comment type="cofactor">
    <cofactor evidence="1">
        <name>FAD</name>
        <dbReference type="ChEBI" id="CHEBI:57692"/>
    </cofactor>
</comment>
<evidence type="ECO:0000256" key="11">
    <source>
        <dbReference type="SAM" id="MobiDB-lite"/>
    </source>
</evidence>
<name>A0A0F4GQM3_9PEZI</name>
<keyword evidence="5" id="KW-0285">Flavoprotein</keyword>
<feature type="compositionally biased region" description="Polar residues" evidence="11">
    <location>
        <begin position="14"/>
        <end position="26"/>
    </location>
</feature>
<sequence length="514" mass="57079">MSPHALSVSDDTSETPSYLENETLPSSLGDDLPPVVGESNLQRSDDDDVQDLVCVGFGPAALAIAVALHDSLELKGTRLSTRTPRVRFLEQQPKFAWHAGMLLPGAKMQITFMKDMATLRNPRSEFTFVNYLHEKGRLVSFTNLGTFLPQRIEYEDYMRWCAEHFANVVDYSQTVQSVKAGEVNQNGAAKYFQVTSLNKTTGESQTLRAKHVVIAAGGKPNIPKAFPYPHSQIIHSSQYATHVHDIFPDGKGPRTVAVIGGGQSAAEVWHNIPSRFPGAQSLLMIRGSSLRPSDDSPFVNEVFNPDRVDDIYAQSPEVRQATIALDKATNYGVVRIELLEEIYNELYAYQLKYRSESEWPHRILNHREVTGVRDVELDGRPAVELEIKNNSGSYVSAKTNNTEKITVDLVVVASGYIRNSHEEMLHDLRDRMPGGDSKDKSWSVGRDYAVDFEEGAVAPEAGIYLQGCNEKTHGLSDTLLSILAVRGGEMVDRIFGMSAEAQKMSVQSSFEQKR</sequence>
<reference evidence="12 13" key="1">
    <citation type="submission" date="2015-03" db="EMBL/GenBank/DDBJ databases">
        <title>RNA-seq based gene annotation and comparative genomics of four Zymoseptoria species reveal species-specific pathogenicity related genes and transposable element activity.</title>
        <authorList>
            <person name="Grandaubert J."/>
            <person name="Bhattacharyya A."/>
            <person name="Stukenbrock E.H."/>
        </authorList>
    </citation>
    <scope>NUCLEOTIDE SEQUENCE [LARGE SCALE GENOMIC DNA]</scope>
    <source>
        <strain evidence="12 13">Zb18110</strain>
    </source>
</reference>
<dbReference type="InterPro" id="IPR036188">
    <property type="entry name" value="FAD/NAD-bd_sf"/>
</dbReference>
<gene>
    <name evidence="12" type="ORF">TI39_contig362g00012</name>
</gene>
<evidence type="ECO:0000256" key="1">
    <source>
        <dbReference type="ARBA" id="ARBA00001974"/>
    </source>
</evidence>
<keyword evidence="7" id="KW-0521">NADP</keyword>
<keyword evidence="13" id="KW-1185">Reference proteome</keyword>
<comment type="caution">
    <text evidence="12">The sequence shown here is derived from an EMBL/GenBank/DDBJ whole genome shotgun (WGS) entry which is preliminary data.</text>
</comment>
<comment type="catalytic activity">
    <reaction evidence="9">
        <text>L-ornithine + NADPH + O2 = N(5)-hydroxy-L-ornithine + NADP(+) + H2O</text>
        <dbReference type="Rhea" id="RHEA:41508"/>
        <dbReference type="ChEBI" id="CHEBI:15377"/>
        <dbReference type="ChEBI" id="CHEBI:15379"/>
        <dbReference type="ChEBI" id="CHEBI:46911"/>
        <dbReference type="ChEBI" id="CHEBI:57783"/>
        <dbReference type="ChEBI" id="CHEBI:58349"/>
        <dbReference type="ChEBI" id="CHEBI:78275"/>
        <dbReference type="EC" id="1.14.13.196"/>
    </reaction>
</comment>
<evidence type="ECO:0000256" key="8">
    <source>
        <dbReference type="ARBA" id="ARBA00023002"/>
    </source>
</evidence>
<protein>
    <recommendedName>
        <fullName evidence="4">L-ornithine N(5)-monooxygenase [NAD(P)H]</fullName>
        <ecNumber evidence="4">1.14.13.196</ecNumber>
    </recommendedName>
</protein>
<dbReference type="Proteomes" id="UP000033647">
    <property type="component" value="Unassembled WGS sequence"/>
</dbReference>
<comment type="catalytic activity">
    <reaction evidence="10">
        <text>L-ornithine + NADH + O2 = N(5)-hydroxy-L-ornithine + NAD(+) + H2O</text>
        <dbReference type="Rhea" id="RHEA:41512"/>
        <dbReference type="ChEBI" id="CHEBI:15377"/>
        <dbReference type="ChEBI" id="CHEBI:15379"/>
        <dbReference type="ChEBI" id="CHEBI:46911"/>
        <dbReference type="ChEBI" id="CHEBI:57540"/>
        <dbReference type="ChEBI" id="CHEBI:57945"/>
        <dbReference type="ChEBI" id="CHEBI:78275"/>
        <dbReference type="EC" id="1.14.13.196"/>
    </reaction>
</comment>
<evidence type="ECO:0000256" key="7">
    <source>
        <dbReference type="ARBA" id="ARBA00022857"/>
    </source>
</evidence>
<dbReference type="SUPFAM" id="SSF51905">
    <property type="entry name" value="FAD/NAD(P)-binding domain"/>
    <property type="match status" value="2"/>
</dbReference>